<dbReference type="Pfam" id="PF00590">
    <property type="entry name" value="TP_methylase"/>
    <property type="match status" value="1"/>
</dbReference>
<protein>
    <submittedName>
        <fullName evidence="10">Precorrin-2 C(20)-methyltransferase</fullName>
    </submittedName>
</protein>
<dbReference type="PANTHER" id="PTHR43467:SF2">
    <property type="entry name" value="COBALT-PRECORRIN-2 C(20)-METHYLTRANSFERASE"/>
    <property type="match status" value="1"/>
</dbReference>
<dbReference type="InterPro" id="IPR014776">
    <property type="entry name" value="4pyrrole_Mease_sub2"/>
</dbReference>
<dbReference type="Gene3D" id="3.40.1010.10">
    <property type="entry name" value="Cobalt-precorrin-4 Transmethylase, Domain 1"/>
    <property type="match status" value="1"/>
</dbReference>
<dbReference type="NCBIfam" id="TIGR01467">
    <property type="entry name" value="cobI_cbiL"/>
    <property type="match status" value="1"/>
</dbReference>
<keyword evidence="5" id="KW-0808">Transferase</keyword>
<dbReference type="SUPFAM" id="SSF159672">
    <property type="entry name" value="CbiG N-terminal domain-like"/>
    <property type="match status" value="1"/>
</dbReference>
<keyword evidence="11" id="KW-1185">Reference proteome</keyword>
<evidence type="ECO:0000256" key="5">
    <source>
        <dbReference type="ARBA" id="ARBA00022679"/>
    </source>
</evidence>
<dbReference type="PANTHER" id="PTHR43467">
    <property type="entry name" value="COBALT-PRECORRIN-2 C(20)-METHYLTRANSFERASE"/>
    <property type="match status" value="1"/>
</dbReference>
<keyword evidence="6" id="KW-0949">S-adenosyl-L-methionine</keyword>
<dbReference type="GO" id="GO:0032259">
    <property type="term" value="P:methylation"/>
    <property type="evidence" value="ECO:0007669"/>
    <property type="project" value="UniProtKB-KW"/>
</dbReference>
<comment type="pathway">
    <text evidence="1">Cofactor biosynthesis; adenosylcobalamin biosynthesis.</text>
</comment>
<keyword evidence="3" id="KW-0169">Cobalamin biosynthesis</keyword>
<evidence type="ECO:0000256" key="3">
    <source>
        <dbReference type="ARBA" id="ARBA00022573"/>
    </source>
</evidence>
<evidence type="ECO:0000313" key="11">
    <source>
        <dbReference type="Proteomes" id="UP001138802"/>
    </source>
</evidence>
<dbReference type="Pfam" id="PF11761">
    <property type="entry name" value="CbiG_mid"/>
    <property type="match status" value="1"/>
</dbReference>
<dbReference type="Proteomes" id="UP001138802">
    <property type="component" value="Unassembled WGS sequence"/>
</dbReference>
<feature type="domain" description="Tetrapyrrole methylase" evidence="7">
    <location>
        <begin position="18"/>
        <end position="228"/>
    </location>
</feature>
<dbReference type="InterPro" id="IPR021745">
    <property type="entry name" value="CbiG_mid"/>
</dbReference>
<gene>
    <name evidence="10" type="primary">cobI</name>
    <name evidence="10" type="ORF">CKO25_13260</name>
</gene>
<comment type="similarity">
    <text evidence="2">Belongs to the precorrin methyltransferase family.</text>
</comment>
<dbReference type="Gene3D" id="3.40.50.11220">
    <property type="match status" value="1"/>
</dbReference>
<reference evidence="10 11" key="1">
    <citation type="journal article" date="2020" name="Microorganisms">
        <title>Osmotic Adaptation and Compatible Solute Biosynthesis of Phototrophic Bacteria as Revealed from Genome Analyses.</title>
        <authorList>
            <person name="Imhoff J.F."/>
            <person name="Rahn T."/>
            <person name="Kunzel S."/>
            <person name="Keller A."/>
            <person name="Neulinger S.C."/>
        </authorList>
    </citation>
    <scope>NUCLEOTIDE SEQUENCE [LARGE SCALE GENOMIC DNA]</scope>
    <source>
        <strain evidence="10 11">DSM 21303</strain>
    </source>
</reference>
<dbReference type="InterPro" id="IPR038029">
    <property type="entry name" value="GbiG_N_sf"/>
</dbReference>
<sequence>MTMMDAVAETATTPCTGRLIGASLGPGDPMLITRAAWSALTSDACWAWPVDAAGSSYALAIVERAGLAAPTPGLALHFPMTRDAEALARAWATAAEQVAARLATGQDVVFLVEGDASTYATFGHLARVVREVDPGVRIEVIPGVSSFNAAAARLGQTLVDGEEPLAVYAAPAAMRELDALLDRFDALVLLKVRPVLDDLIDALAARGMLGSAVFIERVGTPRERLIRDLATLRGEPVHYLSLVLIRHARGRGLGQVPIRGSLKTPSAPSERQGTTLIAWTRMGLALAQRLTEHLPDASDILIPRPFAVSLETAPESRCRLAVGAVAARLPELFRQRRALVFIGSSGVAWRLCAPLIRDKRRDPAVLAIDEAGRFVIPLLGGHLAGANALAVALAAALAATPVLTTASDVQGTIAVDLFGHELGWRIEADPETLKRAAACVVNGAPVVVIDAGRATSWWPADRPWPANLRRVDRPDQAGEACAYLWISLAPVAAAQRARLGDCVVVYRPPASAAP</sequence>
<feature type="domain" description="Cobalamin synthesis G N-terminal" evidence="8">
    <location>
        <begin position="329"/>
        <end position="408"/>
    </location>
</feature>
<evidence type="ECO:0000313" key="10">
    <source>
        <dbReference type="EMBL" id="MBK1645595.1"/>
    </source>
</evidence>
<evidence type="ECO:0000259" key="7">
    <source>
        <dbReference type="Pfam" id="PF00590"/>
    </source>
</evidence>
<dbReference type="InterPro" id="IPR000878">
    <property type="entry name" value="4pyrrol_Mease"/>
</dbReference>
<comment type="caution">
    <text evidence="10">The sequence shown here is derived from an EMBL/GenBank/DDBJ whole genome shotgun (WGS) entry which is preliminary data.</text>
</comment>
<evidence type="ECO:0000256" key="2">
    <source>
        <dbReference type="ARBA" id="ARBA00005879"/>
    </source>
</evidence>
<dbReference type="EMBL" id="NRSD01000013">
    <property type="protein sequence ID" value="MBK1645595.1"/>
    <property type="molecule type" value="Genomic_DNA"/>
</dbReference>
<keyword evidence="4" id="KW-0489">Methyltransferase</keyword>
<dbReference type="InterPro" id="IPR012382">
    <property type="entry name" value="CobI/CbiL"/>
</dbReference>
<dbReference type="GO" id="GO:0009236">
    <property type="term" value="P:cobalamin biosynthetic process"/>
    <property type="evidence" value="ECO:0007669"/>
    <property type="project" value="UniProtKB-KW"/>
</dbReference>
<name>A0A9X0WJF5_9GAMM</name>
<dbReference type="InterPro" id="IPR035996">
    <property type="entry name" value="4pyrrol_Methylase_sf"/>
</dbReference>
<dbReference type="Pfam" id="PF11760">
    <property type="entry name" value="CbiG_N"/>
    <property type="match status" value="1"/>
</dbReference>
<dbReference type="AlphaFoldDB" id="A0A9X0WJF5"/>
<dbReference type="RefSeq" id="WP_200388402.1">
    <property type="nucleotide sequence ID" value="NZ_NRSD01000013.1"/>
</dbReference>
<dbReference type="InterPro" id="IPR021744">
    <property type="entry name" value="CbiG_N"/>
</dbReference>
<dbReference type="SUPFAM" id="SSF53790">
    <property type="entry name" value="Tetrapyrrole methylase"/>
    <property type="match status" value="1"/>
</dbReference>
<dbReference type="InterPro" id="IPR006364">
    <property type="entry name" value="CobI/CbiL/CobIJ_dom"/>
</dbReference>
<dbReference type="GO" id="GO:0030788">
    <property type="term" value="F:precorrin-2 C20-methyltransferase activity"/>
    <property type="evidence" value="ECO:0007669"/>
    <property type="project" value="InterPro"/>
</dbReference>
<dbReference type="Gene3D" id="3.30.950.10">
    <property type="entry name" value="Methyltransferase, Cobalt-precorrin-4 Transmethylase, Domain 2"/>
    <property type="match status" value="1"/>
</dbReference>
<evidence type="ECO:0000256" key="1">
    <source>
        <dbReference type="ARBA" id="ARBA00004953"/>
    </source>
</evidence>
<organism evidence="10 11">
    <name type="scientific">Thiocapsa imhoffii</name>
    <dbReference type="NCBI Taxonomy" id="382777"/>
    <lineage>
        <taxon>Bacteria</taxon>
        <taxon>Pseudomonadati</taxon>
        <taxon>Pseudomonadota</taxon>
        <taxon>Gammaproteobacteria</taxon>
        <taxon>Chromatiales</taxon>
        <taxon>Chromatiaceae</taxon>
        <taxon>Thiocapsa</taxon>
    </lineage>
</organism>
<evidence type="ECO:0000256" key="6">
    <source>
        <dbReference type="ARBA" id="ARBA00022691"/>
    </source>
</evidence>
<evidence type="ECO:0000256" key="4">
    <source>
        <dbReference type="ARBA" id="ARBA00022603"/>
    </source>
</evidence>
<dbReference type="CDD" id="cd11645">
    <property type="entry name" value="Precorrin_2_C20_MT"/>
    <property type="match status" value="1"/>
</dbReference>
<feature type="domain" description="Cobalamin biosynthesis central region" evidence="9">
    <location>
        <begin position="413"/>
        <end position="508"/>
    </location>
</feature>
<dbReference type="InterPro" id="IPR014777">
    <property type="entry name" value="4pyrrole_Mease_sub1"/>
</dbReference>
<accession>A0A9X0WJF5</accession>
<evidence type="ECO:0000259" key="9">
    <source>
        <dbReference type="Pfam" id="PF11761"/>
    </source>
</evidence>
<proteinExistence type="inferred from homology"/>
<evidence type="ECO:0000259" key="8">
    <source>
        <dbReference type="Pfam" id="PF11760"/>
    </source>
</evidence>